<dbReference type="Proteomes" id="UP000268291">
    <property type="component" value="Unassembled WGS sequence"/>
</dbReference>
<evidence type="ECO:0000313" key="10">
    <source>
        <dbReference type="EMBL" id="RUQ84859.1"/>
    </source>
</evidence>
<comment type="similarity">
    <text evidence="7">Belongs to the binding-protein-dependent transport system permease family.</text>
</comment>
<dbReference type="Gene3D" id="1.10.3720.10">
    <property type="entry name" value="MetI-like"/>
    <property type="match status" value="1"/>
</dbReference>
<feature type="transmembrane region" description="Helical" evidence="7">
    <location>
        <begin position="43"/>
        <end position="65"/>
    </location>
</feature>
<comment type="subcellular location">
    <subcellularLocation>
        <location evidence="1 7">Cell membrane</location>
        <topology evidence="1 7">Multi-pass membrane protein</topology>
    </subcellularLocation>
</comment>
<dbReference type="PANTHER" id="PTHR30193">
    <property type="entry name" value="ABC TRANSPORTER PERMEASE PROTEIN"/>
    <property type="match status" value="1"/>
</dbReference>
<feature type="transmembrane region" description="Helical" evidence="7">
    <location>
        <begin position="243"/>
        <end position="262"/>
    </location>
</feature>
<evidence type="ECO:0000256" key="5">
    <source>
        <dbReference type="ARBA" id="ARBA00022989"/>
    </source>
</evidence>
<accession>A0A2P8GUB9</accession>
<evidence type="ECO:0000256" key="6">
    <source>
        <dbReference type="ARBA" id="ARBA00023136"/>
    </source>
</evidence>
<sequence length="326" mass="35959">MTTAPQTARATGAAPTTGATTRAIVTGSAHPRRVGSKNRREQLVSWAFLAPFMIAFVLFLVWPIIHGIYLSFTDQSLTGTGGGFVGVANYVEALSDPTMWRSMGNTLWFTVLSTVPLVLVALVMAVLVDRGIPGQWLWRLSFFMPFLLASTVISQIWVWIFNPQIGAANNILKAFGMEPIAWLQNADTNMYAIVIATVWWTVGFNFLLYLAALQNIPAQQYEAASLDGAGPWRQLWSITIPQLGPATVLIVMLQVLASLKLFDQAYQMLNGVSSDTTRSIVQYMYEAGFVGYRFGFSAAISYIFFALIVIIGVAQALVVSRRRNLR</sequence>
<dbReference type="OrthoDB" id="4319190at2"/>
<keyword evidence="12" id="KW-1185">Reference proteome</keyword>
<dbReference type="RefSeq" id="WP_106562686.1">
    <property type="nucleotide sequence ID" value="NZ_PYAU01000001.1"/>
</dbReference>
<evidence type="ECO:0000256" key="4">
    <source>
        <dbReference type="ARBA" id="ARBA00022692"/>
    </source>
</evidence>
<feature type="transmembrane region" description="Helical" evidence="7">
    <location>
        <begin position="190"/>
        <end position="212"/>
    </location>
</feature>
<keyword evidence="2 7" id="KW-0813">Transport</keyword>
<dbReference type="AlphaFoldDB" id="A0A2P8GUB9"/>
<dbReference type="EMBL" id="RZGY01000002">
    <property type="protein sequence ID" value="RUQ84859.1"/>
    <property type="molecule type" value="Genomic_DNA"/>
</dbReference>
<evidence type="ECO:0000256" key="2">
    <source>
        <dbReference type="ARBA" id="ARBA00022448"/>
    </source>
</evidence>
<feature type="transmembrane region" description="Helical" evidence="7">
    <location>
        <begin position="294"/>
        <end position="319"/>
    </location>
</feature>
<feature type="transmembrane region" description="Helical" evidence="7">
    <location>
        <begin position="140"/>
        <end position="160"/>
    </location>
</feature>
<dbReference type="InterPro" id="IPR051393">
    <property type="entry name" value="ABC_transporter_permease"/>
</dbReference>
<gene>
    <name evidence="9" type="ORF">CLV49_1166</name>
    <name evidence="10" type="ORF">ELQ93_14865</name>
</gene>
<comment type="caution">
    <text evidence="9">The sequence shown here is derived from an EMBL/GenBank/DDBJ whole genome shotgun (WGS) entry which is preliminary data.</text>
</comment>
<reference evidence="10 12" key="2">
    <citation type="submission" date="2018-12" db="EMBL/GenBank/DDBJ databases">
        <authorList>
            <person name="hu s."/>
            <person name="Xu Y."/>
            <person name="Xu B."/>
            <person name="Li F."/>
        </authorList>
    </citation>
    <scope>NUCLEOTIDE SEQUENCE [LARGE SCALE GENOMIC DNA]</scope>
    <source>
        <strain evidence="10 12">KSW2-17</strain>
    </source>
</reference>
<proteinExistence type="inferred from homology"/>
<dbReference type="InterPro" id="IPR000515">
    <property type="entry name" value="MetI-like"/>
</dbReference>
<evidence type="ECO:0000313" key="11">
    <source>
        <dbReference type="Proteomes" id="UP000241203"/>
    </source>
</evidence>
<dbReference type="PROSITE" id="PS50928">
    <property type="entry name" value="ABC_TM1"/>
    <property type="match status" value="1"/>
</dbReference>
<dbReference type="GO" id="GO:0055085">
    <property type="term" value="P:transmembrane transport"/>
    <property type="evidence" value="ECO:0007669"/>
    <property type="project" value="InterPro"/>
</dbReference>
<dbReference type="EMBL" id="PYAU01000001">
    <property type="protein sequence ID" value="PSL37559.1"/>
    <property type="molecule type" value="Genomic_DNA"/>
</dbReference>
<feature type="transmembrane region" description="Helical" evidence="7">
    <location>
        <begin position="107"/>
        <end position="128"/>
    </location>
</feature>
<evidence type="ECO:0000256" key="7">
    <source>
        <dbReference type="RuleBase" id="RU363032"/>
    </source>
</evidence>
<reference evidence="9 11" key="1">
    <citation type="submission" date="2018-03" db="EMBL/GenBank/DDBJ databases">
        <title>Genomic Encyclopedia of Archaeal and Bacterial Type Strains, Phase II (KMG-II): from individual species to whole genera.</title>
        <authorList>
            <person name="Goeker M."/>
        </authorList>
    </citation>
    <scope>NUCLEOTIDE SEQUENCE [LARGE SCALE GENOMIC DNA]</scope>
    <source>
        <strain evidence="9 11">DSM 21548</strain>
    </source>
</reference>
<dbReference type="PANTHER" id="PTHR30193:SF41">
    <property type="entry name" value="DIACETYLCHITOBIOSE UPTAKE SYSTEM PERMEASE PROTEIN NGCF"/>
    <property type="match status" value="1"/>
</dbReference>
<evidence type="ECO:0000313" key="9">
    <source>
        <dbReference type="EMBL" id="PSL37559.1"/>
    </source>
</evidence>
<dbReference type="SUPFAM" id="SSF161098">
    <property type="entry name" value="MetI-like"/>
    <property type="match status" value="1"/>
</dbReference>
<feature type="domain" description="ABC transmembrane type-1" evidence="8">
    <location>
        <begin position="103"/>
        <end position="315"/>
    </location>
</feature>
<evidence type="ECO:0000256" key="1">
    <source>
        <dbReference type="ARBA" id="ARBA00004651"/>
    </source>
</evidence>
<keyword evidence="5 7" id="KW-1133">Transmembrane helix</keyword>
<organism evidence="9 11">
    <name type="scientific">Labedella gwakjiensis</name>
    <dbReference type="NCBI Taxonomy" id="390269"/>
    <lineage>
        <taxon>Bacteria</taxon>
        <taxon>Bacillati</taxon>
        <taxon>Actinomycetota</taxon>
        <taxon>Actinomycetes</taxon>
        <taxon>Micrococcales</taxon>
        <taxon>Microbacteriaceae</taxon>
        <taxon>Labedella</taxon>
    </lineage>
</organism>
<dbReference type="GO" id="GO:0005886">
    <property type="term" value="C:plasma membrane"/>
    <property type="evidence" value="ECO:0007669"/>
    <property type="project" value="UniProtKB-SubCell"/>
</dbReference>
<dbReference type="Pfam" id="PF00528">
    <property type="entry name" value="BPD_transp_1"/>
    <property type="match status" value="1"/>
</dbReference>
<dbReference type="CDD" id="cd06261">
    <property type="entry name" value="TM_PBP2"/>
    <property type="match status" value="1"/>
</dbReference>
<protein>
    <submittedName>
        <fullName evidence="9">Carbohydrate ABC transporter membrane protein 1 (CUT1 family)</fullName>
    </submittedName>
    <submittedName>
        <fullName evidence="10">Sugar ABC transporter permease</fullName>
    </submittedName>
</protein>
<evidence type="ECO:0000256" key="3">
    <source>
        <dbReference type="ARBA" id="ARBA00022475"/>
    </source>
</evidence>
<keyword evidence="3" id="KW-1003">Cell membrane</keyword>
<evidence type="ECO:0000259" key="8">
    <source>
        <dbReference type="PROSITE" id="PS50928"/>
    </source>
</evidence>
<dbReference type="InterPro" id="IPR035906">
    <property type="entry name" value="MetI-like_sf"/>
</dbReference>
<dbReference type="Proteomes" id="UP000241203">
    <property type="component" value="Unassembled WGS sequence"/>
</dbReference>
<name>A0A2P8GUB9_9MICO</name>
<evidence type="ECO:0000313" key="12">
    <source>
        <dbReference type="Proteomes" id="UP000268291"/>
    </source>
</evidence>
<keyword evidence="6 7" id="KW-0472">Membrane</keyword>
<keyword evidence="4 7" id="KW-0812">Transmembrane</keyword>